<proteinExistence type="inferred from homology"/>
<dbReference type="InterPro" id="IPR027304">
    <property type="entry name" value="Trigger_fact/SurA_dom_sf"/>
</dbReference>
<dbReference type="SUPFAM" id="SSF109998">
    <property type="entry name" value="Triger factor/SurA peptide-binding domain-like"/>
    <property type="match status" value="1"/>
</dbReference>
<keyword evidence="9" id="KW-0732">Signal</keyword>
<comment type="catalytic activity">
    <reaction evidence="1">
        <text>[protein]-peptidylproline (omega=180) = [protein]-peptidylproline (omega=0)</text>
        <dbReference type="Rhea" id="RHEA:16237"/>
        <dbReference type="Rhea" id="RHEA-COMP:10747"/>
        <dbReference type="Rhea" id="RHEA-COMP:10748"/>
        <dbReference type="ChEBI" id="CHEBI:83833"/>
        <dbReference type="ChEBI" id="CHEBI:83834"/>
        <dbReference type="EC" id="5.2.1.8"/>
    </reaction>
</comment>
<accession>A0ABU0VU83</accession>
<organism evidence="11 12">
    <name type="scientific">Pseudogemmobacter lacusdianii</name>
    <dbReference type="NCBI Taxonomy" id="3069608"/>
    <lineage>
        <taxon>Bacteria</taxon>
        <taxon>Pseudomonadati</taxon>
        <taxon>Pseudomonadota</taxon>
        <taxon>Alphaproteobacteria</taxon>
        <taxon>Rhodobacterales</taxon>
        <taxon>Paracoccaceae</taxon>
        <taxon>Pseudogemmobacter</taxon>
    </lineage>
</organism>
<evidence type="ECO:0000256" key="6">
    <source>
        <dbReference type="ARBA" id="ARBA00030642"/>
    </source>
</evidence>
<keyword evidence="8 11" id="KW-0413">Isomerase</keyword>
<dbReference type="Proteomes" id="UP001239680">
    <property type="component" value="Unassembled WGS sequence"/>
</dbReference>
<name>A0ABU0VU83_9RHOB</name>
<dbReference type="SUPFAM" id="SSF54534">
    <property type="entry name" value="FKBP-like"/>
    <property type="match status" value="1"/>
</dbReference>
<dbReference type="InterPro" id="IPR050245">
    <property type="entry name" value="PrsA_foldase"/>
</dbReference>
<evidence type="ECO:0000256" key="9">
    <source>
        <dbReference type="SAM" id="SignalP"/>
    </source>
</evidence>
<protein>
    <recommendedName>
        <fullName evidence="4">Parvulin-like PPIase</fullName>
        <ecNumber evidence="3">5.2.1.8</ecNumber>
    </recommendedName>
    <alternativeName>
        <fullName evidence="6">Peptidyl-prolyl cis-trans isomerase plp</fullName>
    </alternativeName>
    <alternativeName>
        <fullName evidence="7">Rotamase plp</fullName>
    </alternativeName>
</protein>
<feature type="signal peptide" evidence="9">
    <location>
        <begin position="1"/>
        <end position="23"/>
    </location>
</feature>
<dbReference type="EC" id="5.2.1.8" evidence="3"/>
<evidence type="ECO:0000256" key="5">
    <source>
        <dbReference type="ARBA" id="ARBA00023110"/>
    </source>
</evidence>
<dbReference type="PROSITE" id="PS01096">
    <property type="entry name" value="PPIC_PPIASE_1"/>
    <property type="match status" value="1"/>
</dbReference>
<dbReference type="EMBL" id="JAVDBT010000002">
    <property type="protein sequence ID" value="MDQ2065113.1"/>
    <property type="molecule type" value="Genomic_DNA"/>
</dbReference>
<dbReference type="Gene3D" id="3.10.50.40">
    <property type="match status" value="1"/>
</dbReference>
<evidence type="ECO:0000256" key="1">
    <source>
        <dbReference type="ARBA" id="ARBA00000971"/>
    </source>
</evidence>
<dbReference type="InterPro" id="IPR000297">
    <property type="entry name" value="PPIase_PpiC"/>
</dbReference>
<evidence type="ECO:0000256" key="7">
    <source>
        <dbReference type="ARBA" id="ARBA00031484"/>
    </source>
</evidence>
<comment type="similarity">
    <text evidence="2">Belongs to the PpiC/parvulin rotamase family.</text>
</comment>
<dbReference type="GO" id="GO:0003755">
    <property type="term" value="F:peptidyl-prolyl cis-trans isomerase activity"/>
    <property type="evidence" value="ECO:0007669"/>
    <property type="project" value="UniProtKB-EC"/>
</dbReference>
<gene>
    <name evidence="11" type="ORF">Q9295_01905</name>
</gene>
<dbReference type="RefSeq" id="WP_306678808.1">
    <property type="nucleotide sequence ID" value="NZ_JAVDBT010000002.1"/>
</dbReference>
<feature type="domain" description="PpiC" evidence="10">
    <location>
        <begin position="133"/>
        <end position="223"/>
    </location>
</feature>
<dbReference type="PANTHER" id="PTHR47245:SF2">
    <property type="entry name" value="PEPTIDYL-PROLYL CIS-TRANS ISOMERASE HP_0175-RELATED"/>
    <property type="match status" value="1"/>
</dbReference>
<dbReference type="InterPro" id="IPR023058">
    <property type="entry name" value="PPIase_PpiC_CS"/>
</dbReference>
<keyword evidence="12" id="KW-1185">Reference proteome</keyword>
<evidence type="ECO:0000259" key="10">
    <source>
        <dbReference type="PROSITE" id="PS50198"/>
    </source>
</evidence>
<dbReference type="PROSITE" id="PS50198">
    <property type="entry name" value="PPIC_PPIASE_2"/>
    <property type="match status" value="1"/>
</dbReference>
<evidence type="ECO:0000313" key="11">
    <source>
        <dbReference type="EMBL" id="MDQ2065113.1"/>
    </source>
</evidence>
<keyword evidence="5 8" id="KW-0697">Rotamase</keyword>
<dbReference type="PANTHER" id="PTHR47245">
    <property type="entry name" value="PEPTIDYLPROLYL ISOMERASE"/>
    <property type="match status" value="1"/>
</dbReference>
<sequence length="280" mass="29859">MAKMTGFYAAAAMMVALSGPVFAEGETAATVIATVNGTEITLGQMIALRENLPPQYLDLPDDVLYNGLLEQLVQQEVLAQAHTELSARDTANVDNSRRAYLSGVVIEDVVTSSVTDEALQAAYDARFKDAAPQQEYNAAHILVDDEEKAKELKSQIEGGADFAELAKANSTDTGSGAQGGDLGWFGLGMMVKPFEDAVVAATPGKVTDPVKSDFGWHIVLVKETRTAAQPTLDEMREELAVEIENKAVEAKITALTDAAKIERPGAAFDPAVAKKTELID</sequence>
<dbReference type="InterPro" id="IPR046357">
    <property type="entry name" value="PPIase_dom_sf"/>
</dbReference>
<dbReference type="Pfam" id="PF13616">
    <property type="entry name" value="Rotamase_3"/>
    <property type="match status" value="1"/>
</dbReference>
<evidence type="ECO:0000256" key="2">
    <source>
        <dbReference type="ARBA" id="ARBA00007656"/>
    </source>
</evidence>
<feature type="chain" id="PRO_5046510187" description="Parvulin-like PPIase" evidence="9">
    <location>
        <begin position="24"/>
        <end position="280"/>
    </location>
</feature>
<reference evidence="11 12" key="1">
    <citation type="submission" date="2023-08" db="EMBL/GenBank/DDBJ databases">
        <title>Characterization of two Paracoccaceae strains isolated from Phycosphere and proposal of Xinfangfangia lacusdiani sp. nov.</title>
        <authorList>
            <person name="Deng Y."/>
            <person name="Zhang Y.Q."/>
        </authorList>
    </citation>
    <scope>NUCLEOTIDE SEQUENCE [LARGE SCALE GENOMIC DNA]</scope>
    <source>
        <strain evidence="11 12">CPCC 101601</strain>
    </source>
</reference>
<evidence type="ECO:0000256" key="4">
    <source>
        <dbReference type="ARBA" id="ARBA00018370"/>
    </source>
</evidence>
<evidence type="ECO:0000256" key="8">
    <source>
        <dbReference type="PROSITE-ProRule" id="PRU00278"/>
    </source>
</evidence>
<evidence type="ECO:0000313" key="12">
    <source>
        <dbReference type="Proteomes" id="UP001239680"/>
    </source>
</evidence>
<evidence type="ECO:0000256" key="3">
    <source>
        <dbReference type="ARBA" id="ARBA00013194"/>
    </source>
</evidence>
<comment type="caution">
    <text evidence="11">The sequence shown here is derived from an EMBL/GenBank/DDBJ whole genome shotgun (WGS) entry which is preliminary data.</text>
</comment>